<dbReference type="InterPro" id="IPR001647">
    <property type="entry name" value="HTH_TetR"/>
</dbReference>
<dbReference type="Pfam" id="PF00440">
    <property type="entry name" value="TetR_N"/>
    <property type="match status" value="1"/>
</dbReference>
<dbReference type="InterPro" id="IPR039538">
    <property type="entry name" value="BetI_C"/>
</dbReference>
<dbReference type="Proteomes" id="UP000763557">
    <property type="component" value="Unassembled WGS sequence"/>
</dbReference>
<dbReference type="GO" id="GO:0003677">
    <property type="term" value="F:DNA binding"/>
    <property type="evidence" value="ECO:0007669"/>
    <property type="project" value="UniProtKB-KW"/>
</dbReference>
<dbReference type="PROSITE" id="PS01081">
    <property type="entry name" value="HTH_TETR_1"/>
    <property type="match status" value="1"/>
</dbReference>
<dbReference type="PRINTS" id="PR00455">
    <property type="entry name" value="HTHTETR"/>
</dbReference>
<keyword evidence="3 5" id="KW-0238">DNA-binding</keyword>
<keyword evidence="2" id="KW-0805">Transcription regulation</keyword>
<dbReference type="InterPro" id="IPR023772">
    <property type="entry name" value="DNA-bd_HTH_TetR-type_CS"/>
</dbReference>
<accession>A0ABX2FI16</accession>
<name>A0ABX2FI16_9PSEU</name>
<dbReference type="SUPFAM" id="SSF46689">
    <property type="entry name" value="Homeodomain-like"/>
    <property type="match status" value="1"/>
</dbReference>
<dbReference type="InterPro" id="IPR036271">
    <property type="entry name" value="Tet_transcr_reg_TetR-rel_C_sf"/>
</dbReference>
<sequence length="229" mass="24616">MIFRYSKLQSALAVVKANDCSPKMGDMPRITDRRRAANRAAIVDAARRCFARDGFHQTSMPDLVAEAGISAGAFYRYFSGKDELIREIARESFDGIGPAVVERMKQLEAPSVADVIAVLTNTFMAGTITVEGRDIDLREHGLVAVQAWAEVARNEHMREEAHRGTELIADGCAGALARGQRAGRVPANLDPDDGARLVLALLPGIVLHGAVFGHDVAVIARAATVLLDG</sequence>
<comment type="caution">
    <text evidence="7">The sequence shown here is derived from an EMBL/GenBank/DDBJ whole genome shotgun (WGS) entry which is preliminary data.</text>
</comment>
<evidence type="ECO:0000256" key="1">
    <source>
        <dbReference type="ARBA" id="ARBA00022491"/>
    </source>
</evidence>
<feature type="domain" description="HTH tetR-type" evidence="6">
    <location>
        <begin position="36"/>
        <end position="96"/>
    </location>
</feature>
<evidence type="ECO:0000256" key="2">
    <source>
        <dbReference type="ARBA" id="ARBA00023015"/>
    </source>
</evidence>
<protein>
    <submittedName>
        <fullName evidence="7">DNA-binding transcriptional regulator, AcrR family</fullName>
    </submittedName>
</protein>
<gene>
    <name evidence="7" type="ORF">GC106_80270</name>
</gene>
<dbReference type="PROSITE" id="PS50977">
    <property type="entry name" value="HTH_TETR_2"/>
    <property type="match status" value="1"/>
</dbReference>
<organism evidence="7 8">
    <name type="scientific">Kibdelosporangium persicum</name>
    <dbReference type="NCBI Taxonomy" id="2698649"/>
    <lineage>
        <taxon>Bacteria</taxon>
        <taxon>Bacillati</taxon>
        <taxon>Actinomycetota</taxon>
        <taxon>Actinomycetes</taxon>
        <taxon>Pseudonocardiales</taxon>
        <taxon>Pseudonocardiaceae</taxon>
        <taxon>Kibdelosporangium</taxon>
    </lineage>
</organism>
<keyword evidence="4" id="KW-0804">Transcription</keyword>
<evidence type="ECO:0000256" key="5">
    <source>
        <dbReference type="PROSITE-ProRule" id="PRU00335"/>
    </source>
</evidence>
<dbReference type="Pfam" id="PF13977">
    <property type="entry name" value="TetR_C_6"/>
    <property type="match status" value="1"/>
</dbReference>
<evidence type="ECO:0000256" key="3">
    <source>
        <dbReference type="ARBA" id="ARBA00023125"/>
    </source>
</evidence>
<reference evidence="7 8" key="1">
    <citation type="submission" date="2020-01" db="EMBL/GenBank/DDBJ databases">
        <title>Kibdelosporangium persica a novel Actinomycetes from a hot desert in Iran.</title>
        <authorList>
            <person name="Safaei N."/>
            <person name="Zaburannyi N."/>
            <person name="Mueller R."/>
            <person name="Wink J."/>
        </authorList>
    </citation>
    <scope>NUCLEOTIDE SEQUENCE [LARGE SCALE GENOMIC DNA]</scope>
    <source>
        <strain evidence="7 8">4NS15</strain>
    </source>
</reference>
<dbReference type="RefSeq" id="WP_173141885.1">
    <property type="nucleotide sequence ID" value="NZ_CBCSGW010000112.1"/>
</dbReference>
<evidence type="ECO:0000313" key="7">
    <source>
        <dbReference type="EMBL" id="NRN70754.1"/>
    </source>
</evidence>
<proteinExistence type="predicted"/>
<evidence type="ECO:0000256" key="4">
    <source>
        <dbReference type="ARBA" id="ARBA00023163"/>
    </source>
</evidence>
<dbReference type="SUPFAM" id="SSF48498">
    <property type="entry name" value="Tetracyclin repressor-like, C-terminal domain"/>
    <property type="match status" value="1"/>
</dbReference>
<evidence type="ECO:0000259" key="6">
    <source>
        <dbReference type="PROSITE" id="PS50977"/>
    </source>
</evidence>
<dbReference type="PANTHER" id="PTHR47506:SF1">
    <property type="entry name" value="HTH-TYPE TRANSCRIPTIONAL REGULATOR YJDC"/>
    <property type="match status" value="1"/>
</dbReference>
<keyword evidence="1" id="KW-0678">Repressor</keyword>
<dbReference type="EMBL" id="JAAATY010000043">
    <property type="protein sequence ID" value="NRN70754.1"/>
    <property type="molecule type" value="Genomic_DNA"/>
</dbReference>
<evidence type="ECO:0000313" key="8">
    <source>
        <dbReference type="Proteomes" id="UP000763557"/>
    </source>
</evidence>
<dbReference type="PANTHER" id="PTHR47506">
    <property type="entry name" value="TRANSCRIPTIONAL REGULATORY PROTEIN"/>
    <property type="match status" value="1"/>
</dbReference>
<feature type="DNA-binding region" description="H-T-H motif" evidence="5">
    <location>
        <begin position="59"/>
        <end position="78"/>
    </location>
</feature>
<keyword evidence="8" id="KW-1185">Reference proteome</keyword>
<dbReference type="Gene3D" id="1.10.357.10">
    <property type="entry name" value="Tetracycline Repressor, domain 2"/>
    <property type="match status" value="1"/>
</dbReference>
<dbReference type="InterPro" id="IPR009057">
    <property type="entry name" value="Homeodomain-like_sf"/>
</dbReference>